<name>A0ABN7XM55_GIGMA</name>
<sequence length="190" mass="22331">NFVDLFKLAATEELFVAQEKLAARMPKEDWENDEGLNNWAEEDNLRTEKDELSVKLDNLARLNENVQLTHKTVYAVLGQFSQETSLLKRTQKVTEDLKQYKLQLAQKESQLEQTIKDFQTKEQAQKQEYLQLLTKKDQDWESKLEEKLKKPPTVTVGTQTDLTIPKENTRIWLEKDIAKHETDIQIEQQK</sequence>
<proteinExistence type="predicted"/>
<evidence type="ECO:0000256" key="1">
    <source>
        <dbReference type="SAM" id="Coils"/>
    </source>
</evidence>
<evidence type="ECO:0000313" key="3">
    <source>
        <dbReference type="Proteomes" id="UP000789901"/>
    </source>
</evidence>
<evidence type="ECO:0000313" key="2">
    <source>
        <dbReference type="EMBL" id="CAG8855448.1"/>
    </source>
</evidence>
<organism evidence="2 3">
    <name type="scientific">Gigaspora margarita</name>
    <dbReference type="NCBI Taxonomy" id="4874"/>
    <lineage>
        <taxon>Eukaryota</taxon>
        <taxon>Fungi</taxon>
        <taxon>Fungi incertae sedis</taxon>
        <taxon>Mucoromycota</taxon>
        <taxon>Glomeromycotina</taxon>
        <taxon>Glomeromycetes</taxon>
        <taxon>Diversisporales</taxon>
        <taxon>Gigasporaceae</taxon>
        <taxon>Gigaspora</taxon>
    </lineage>
</organism>
<accession>A0ABN7XM55</accession>
<keyword evidence="1" id="KW-0175">Coiled coil</keyword>
<protein>
    <submittedName>
        <fullName evidence="2">18641_t:CDS:1</fullName>
    </submittedName>
</protein>
<reference evidence="2 3" key="1">
    <citation type="submission" date="2021-06" db="EMBL/GenBank/DDBJ databases">
        <authorList>
            <person name="Kallberg Y."/>
            <person name="Tangrot J."/>
            <person name="Rosling A."/>
        </authorList>
    </citation>
    <scope>NUCLEOTIDE SEQUENCE [LARGE SCALE GENOMIC DNA]</scope>
    <source>
        <strain evidence="2 3">120-4 pot B 10/14</strain>
    </source>
</reference>
<gene>
    <name evidence="2" type="ORF">GMARGA_LOCUS44269</name>
</gene>
<feature type="non-terminal residue" evidence="2">
    <location>
        <position position="1"/>
    </location>
</feature>
<dbReference type="EMBL" id="CAJVQB010149460">
    <property type="protein sequence ID" value="CAG8855448.1"/>
    <property type="molecule type" value="Genomic_DNA"/>
</dbReference>
<keyword evidence="3" id="KW-1185">Reference proteome</keyword>
<feature type="non-terminal residue" evidence="2">
    <location>
        <position position="190"/>
    </location>
</feature>
<feature type="coiled-coil region" evidence="1">
    <location>
        <begin position="42"/>
        <end position="128"/>
    </location>
</feature>
<dbReference type="Proteomes" id="UP000789901">
    <property type="component" value="Unassembled WGS sequence"/>
</dbReference>
<comment type="caution">
    <text evidence="2">The sequence shown here is derived from an EMBL/GenBank/DDBJ whole genome shotgun (WGS) entry which is preliminary data.</text>
</comment>